<reference evidence="3" key="1">
    <citation type="journal article" date="2020" name="Mar. Drugs">
        <title>Transcriptomic Analysis of Four Cerianthid (Cnidaria, Ceriantharia) Venoms.</title>
        <authorList>
            <person name="Klompen A.M.L."/>
            <person name="Macrander J."/>
            <person name="Reitzel A.M."/>
            <person name="Stampar S.N."/>
        </authorList>
    </citation>
    <scope>NUCLEOTIDE SEQUENCE</scope>
</reference>
<feature type="transmembrane region" description="Helical" evidence="1">
    <location>
        <begin position="122"/>
        <end position="139"/>
    </location>
</feature>
<dbReference type="CDD" id="cd00117">
    <property type="entry name" value="TFP"/>
    <property type="match status" value="1"/>
</dbReference>
<dbReference type="AlphaFoldDB" id="A0A7G7WZ57"/>
<feature type="chain" id="PRO_5028858206" evidence="2">
    <location>
        <begin position="20"/>
        <end position="143"/>
    </location>
</feature>
<evidence type="ECO:0000256" key="2">
    <source>
        <dbReference type="SAM" id="SignalP"/>
    </source>
</evidence>
<evidence type="ECO:0000256" key="1">
    <source>
        <dbReference type="SAM" id="Phobius"/>
    </source>
</evidence>
<sequence>MNTIAIFVVVYCSLVAVKGRERRVDVAEEIFDYRELVDTCYSCYSSHSWDDCYDKEERKSCEDECKLKKCNRCYKMYDKTNNLYRKGCTHEDDCDNAVRDLCKGADCEVFCCYGNRCNGASGITWSVVLVTMTAVISLFKQWF</sequence>
<keyword evidence="1" id="KW-1133">Transmembrane helix</keyword>
<name>A0A7G7WZ57_9CNID</name>
<organism evidence="3">
    <name type="scientific">Ceriantheomorphe brasiliensis</name>
    <dbReference type="NCBI Taxonomy" id="1048506"/>
    <lineage>
        <taxon>Eukaryota</taxon>
        <taxon>Metazoa</taxon>
        <taxon>Cnidaria</taxon>
        <taxon>Anthozoa</taxon>
        <taxon>Ceriantharia</taxon>
        <taxon>Spirularia</taxon>
        <taxon>Cerianthidae</taxon>
        <taxon>Ceriantheomorphe</taxon>
    </lineage>
</organism>
<protein>
    <submittedName>
        <fullName evidence="3">Toxin candidate TRINITY_DN924_c0_g1_i1</fullName>
    </submittedName>
</protein>
<evidence type="ECO:0000313" key="3">
    <source>
        <dbReference type="EMBL" id="QNH72546.1"/>
    </source>
</evidence>
<proteinExistence type="evidence at transcript level"/>
<keyword evidence="1" id="KW-0472">Membrane</keyword>
<accession>A0A7G7WZ57</accession>
<feature type="signal peptide" evidence="2">
    <location>
        <begin position="1"/>
        <end position="19"/>
    </location>
</feature>
<keyword evidence="2" id="KW-0732">Signal</keyword>
<keyword evidence="1" id="KW-0812">Transmembrane</keyword>
<dbReference type="EMBL" id="MT747612">
    <property type="protein sequence ID" value="QNH72546.1"/>
    <property type="molecule type" value="mRNA"/>
</dbReference>
<reference evidence="3" key="2">
    <citation type="submission" date="2020-07" db="EMBL/GenBank/DDBJ databases">
        <authorList>
            <person name="Klompen A.L."/>
            <person name="Macrander J."/>
            <person name="Reitzel A.M."/>
            <person name="Stampar S.N."/>
        </authorList>
    </citation>
    <scope>NUCLEOTIDE SEQUENCE</scope>
</reference>